<dbReference type="InterPro" id="IPR031803">
    <property type="entry name" value="BAT_GAF/HTH-assoc"/>
</dbReference>
<gene>
    <name evidence="9" type="ORF">OB960_15275</name>
</gene>
<comment type="caution">
    <text evidence="9">The sequence shown here is derived from an EMBL/GenBank/DDBJ whole genome shotgun (WGS) entry which is preliminary data.</text>
</comment>
<evidence type="ECO:0000313" key="10">
    <source>
        <dbReference type="Proteomes" id="UP001321018"/>
    </source>
</evidence>
<name>A0AAP2Z1H4_9EURY</name>
<dbReference type="Proteomes" id="UP001321018">
    <property type="component" value="Unassembled WGS sequence"/>
</dbReference>
<feature type="region of interest" description="Disordered" evidence="6">
    <location>
        <begin position="155"/>
        <end position="180"/>
    </location>
</feature>
<keyword evidence="5" id="KW-0597">Phosphoprotein</keyword>
<dbReference type="Pfam" id="PF15915">
    <property type="entry name" value="BAT"/>
    <property type="match status" value="1"/>
</dbReference>
<dbReference type="RefSeq" id="WP_338004570.1">
    <property type="nucleotide sequence ID" value="NZ_JAOPKA010000010.1"/>
</dbReference>
<dbReference type="InterPro" id="IPR001789">
    <property type="entry name" value="Sig_transdc_resp-reg_receiver"/>
</dbReference>
<feature type="domain" description="PAS" evidence="8">
    <location>
        <begin position="448"/>
        <end position="485"/>
    </location>
</feature>
<feature type="region of interest" description="Disordered" evidence="6">
    <location>
        <begin position="401"/>
        <end position="424"/>
    </location>
</feature>
<dbReference type="InterPro" id="IPR035965">
    <property type="entry name" value="PAS-like_dom_sf"/>
</dbReference>
<feature type="domain" description="PAS" evidence="8">
    <location>
        <begin position="182"/>
        <end position="252"/>
    </location>
</feature>
<dbReference type="InterPro" id="IPR000014">
    <property type="entry name" value="PAS"/>
</dbReference>
<dbReference type="InterPro" id="IPR013656">
    <property type="entry name" value="PAS_4"/>
</dbReference>
<evidence type="ECO:0000256" key="2">
    <source>
        <dbReference type="ARBA" id="ARBA00022777"/>
    </source>
</evidence>
<protein>
    <submittedName>
        <fullName evidence="9">PAS domain S-box protein</fullName>
    </submittedName>
</protein>
<dbReference type="SUPFAM" id="SSF55781">
    <property type="entry name" value="GAF domain-like"/>
    <property type="match status" value="2"/>
</dbReference>
<dbReference type="PANTHER" id="PTHR34236">
    <property type="entry name" value="DIMETHYL SULFOXIDE REDUCTASE TRANSCRIPTIONAL ACTIVATOR"/>
    <property type="match status" value="1"/>
</dbReference>
<dbReference type="SUPFAM" id="SSF55785">
    <property type="entry name" value="PYP-like sensor domain (PAS domain)"/>
    <property type="match status" value="3"/>
</dbReference>
<evidence type="ECO:0000259" key="7">
    <source>
        <dbReference type="PROSITE" id="PS50110"/>
    </source>
</evidence>
<dbReference type="Gene3D" id="3.40.50.2300">
    <property type="match status" value="1"/>
</dbReference>
<dbReference type="AlphaFoldDB" id="A0AAP2Z1H4"/>
<keyword evidence="4" id="KW-0804">Transcription</keyword>
<dbReference type="SUPFAM" id="SSF52172">
    <property type="entry name" value="CheY-like"/>
    <property type="match status" value="1"/>
</dbReference>
<dbReference type="InterPro" id="IPR011006">
    <property type="entry name" value="CheY-like_superfamily"/>
</dbReference>
<dbReference type="InterPro" id="IPR013655">
    <property type="entry name" value="PAS_fold_3"/>
</dbReference>
<evidence type="ECO:0000313" key="9">
    <source>
        <dbReference type="EMBL" id="MCU4742753.1"/>
    </source>
</evidence>
<keyword evidence="1" id="KW-0808">Transferase</keyword>
<feature type="modified residue" description="4-aspartylphosphate" evidence="5">
    <location>
        <position position="64"/>
    </location>
</feature>
<dbReference type="InterPro" id="IPR029016">
    <property type="entry name" value="GAF-like_dom_sf"/>
</dbReference>
<dbReference type="Pfam" id="PF04967">
    <property type="entry name" value="HTH_10"/>
    <property type="match status" value="1"/>
</dbReference>
<sequence length="1157" mass="125591">MSNRSAVAVGDASRVLVVGNSARAADATSALADAFPGSSLLLASTTADALERLEHADIDCLVCDVRLETVASDSDTDSDSVSDSLSNCTSDSETPFDPLLEAVRAADPRTPIVALADPEDARRALEAGATDVVTPGESAAVVVTRVQNAIERARLRERAGTAPPSAQSPEPDADESSVSRTVDSRFRSILEHSDASVLLLDDDGSIRYASPAVESAFGYTMDELERSDPLDFVHPDDREDVLEDVAALVESPLGSTRESTCRLRRADGTWHVSDVTFTNRLSDPAVEGVVVTVTDGASRSTEDPIEALSVPFFVLGPDWELTATNTAASRLFADAREEGEEDLRGTVVWTLLPDSVRETFYDRFHEAVRTGSIVEFDVEYPHLETTFSVFVHPRATPVAGLDATDTTDTAHADPLDSADETETAHTAAGVSVYAREIDSAESRTQRERDRSFEAVVESLDEGVFVLDTDGRTIDLANTALSEFAGGKPLVGRDLEAVVDAATADRIGERAASPVVRRSDPIETTLERHGDPCPVGISVAPMARGGDDRVVCVVREETERRQVLAAISSLREAAVRLTRATTETEICQTTVDAALEGADATVGCLYLVTDDAFQPAAFATPDRLAGDLPVFDRGETFLEELLERNEPAVRTSQDLDGLLSRLGIRGDHVLVVPLDGRGVLLLTAASSFPDHAVAFADALAATAAVALARIDSESTVREQERELTQTYTALDQLTTLTDRKQQIERVLVEAETRTEIEARVCQALADIDWLAFAWIGDVSTATDLVSTRACAGDHDGYLEAVDVELETDTDADVNAKLGEPTGRAIATRDPSHVERVVSDVRDGDHRSNQHRFPDSSADPDSNLDWRHAALERGIQSVLSVPLVYDEYVYGALSLYATRPSAFDEPARSIFVELGETIAYAINAVETKQALLTDSVTQLEFAMRESDDLLSSIARHVDAHLTLETVIPRSTADDRSTVFVTISGSTPNAVRSAATEIDAVESIQLITDRDDELLFEVVAADSTLATTLADHGAVLRSIDADDDRTRFVVELPRGTDVRSFVDMLEQKYPGTDLLARRERDRGTRTREDFQSALEERLTDRQLRALETAYYSGFFEWPRERTGEEVAHSLGVSQPTFNRHFRTAERKLFTLLFDGVSDDG</sequence>
<keyword evidence="3" id="KW-0805">Transcription regulation</keyword>
<evidence type="ECO:0000256" key="4">
    <source>
        <dbReference type="ARBA" id="ARBA00023163"/>
    </source>
</evidence>
<dbReference type="Pfam" id="PF08448">
    <property type="entry name" value="PAS_4"/>
    <property type="match status" value="1"/>
</dbReference>
<dbReference type="Pfam" id="PF08447">
    <property type="entry name" value="PAS_3"/>
    <property type="match status" value="1"/>
</dbReference>
<dbReference type="GO" id="GO:0016301">
    <property type="term" value="F:kinase activity"/>
    <property type="evidence" value="ECO:0007669"/>
    <property type="project" value="UniProtKB-KW"/>
</dbReference>
<evidence type="ECO:0000256" key="3">
    <source>
        <dbReference type="ARBA" id="ARBA00023015"/>
    </source>
</evidence>
<dbReference type="InterPro" id="IPR003018">
    <property type="entry name" value="GAF"/>
</dbReference>
<dbReference type="InterPro" id="IPR007050">
    <property type="entry name" value="HTH_bacterioopsin"/>
</dbReference>
<dbReference type="PANTHER" id="PTHR34236:SF1">
    <property type="entry name" value="DIMETHYL SULFOXIDE REDUCTASE TRANSCRIPTIONAL ACTIVATOR"/>
    <property type="match status" value="1"/>
</dbReference>
<evidence type="ECO:0000256" key="5">
    <source>
        <dbReference type="PROSITE-ProRule" id="PRU00169"/>
    </source>
</evidence>
<evidence type="ECO:0000256" key="6">
    <source>
        <dbReference type="SAM" id="MobiDB-lite"/>
    </source>
</evidence>
<evidence type="ECO:0000259" key="8">
    <source>
        <dbReference type="PROSITE" id="PS50112"/>
    </source>
</evidence>
<dbReference type="Gene3D" id="3.30.450.20">
    <property type="entry name" value="PAS domain"/>
    <property type="match status" value="3"/>
</dbReference>
<feature type="domain" description="Response regulatory" evidence="7">
    <location>
        <begin position="14"/>
        <end position="150"/>
    </location>
</feature>
<dbReference type="SMART" id="SM00065">
    <property type="entry name" value="GAF"/>
    <property type="match status" value="2"/>
</dbReference>
<evidence type="ECO:0000256" key="1">
    <source>
        <dbReference type="ARBA" id="ARBA00022679"/>
    </source>
</evidence>
<dbReference type="PROSITE" id="PS50110">
    <property type="entry name" value="RESPONSE_REGULATORY"/>
    <property type="match status" value="1"/>
</dbReference>
<accession>A0AAP2Z1H4</accession>
<organism evidence="9 10">
    <name type="scientific">Natronoglomus mannanivorans</name>
    <dbReference type="NCBI Taxonomy" id="2979990"/>
    <lineage>
        <taxon>Archaea</taxon>
        <taxon>Methanobacteriati</taxon>
        <taxon>Methanobacteriota</taxon>
        <taxon>Stenosarchaea group</taxon>
        <taxon>Halobacteria</taxon>
        <taxon>Halobacteriales</taxon>
        <taxon>Natrialbaceae</taxon>
        <taxon>Natronoglomus</taxon>
    </lineage>
</organism>
<dbReference type="Pfam" id="PF13185">
    <property type="entry name" value="GAF_2"/>
    <property type="match status" value="2"/>
</dbReference>
<dbReference type="PROSITE" id="PS50112">
    <property type="entry name" value="PAS"/>
    <property type="match status" value="2"/>
</dbReference>
<dbReference type="EMBL" id="JAOPKA010000010">
    <property type="protein sequence ID" value="MCU4742753.1"/>
    <property type="molecule type" value="Genomic_DNA"/>
</dbReference>
<proteinExistence type="predicted"/>
<dbReference type="CDD" id="cd00130">
    <property type="entry name" value="PAS"/>
    <property type="match status" value="2"/>
</dbReference>
<dbReference type="SMART" id="SM00091">
    <property type="entry name" value="PAS"/>
    <property type="match status" value="3"/>
</dbReference>
<feature type="compositionally biased region" description="Low complexity" evidence="6">
    <location>
        <begin position="81"/>
        <end position="92"/>
    </location>
</feature>
<dbReference type="NCBIfam" id="TIGR00229">
    <property type="entry name" value="sensory_box"/>
    <property type="match status" value="1"/>
</dbReference>
<dbReference type="SMART" id="SM00448">
    <property type="entry name" value="REC"/>
    <property type="match status" value="1"/>
</dbReference>
<dbReference type="Gene3D" id="3.30.450.40">
    <property type="match status" value="2"/>
</dbReference>
<keyword evidence="2" id="KW-0418">Kinase</keyword>
<reference evidence="9" key="1">
    <citation type="submission" date="2022-09" db="EMBL/GenBank/DDBJ databases">
        <title>Enrichment on poylsaccharides allowed isolation of novel metabolic and taxonomic groups of Haloarchaea.</title>
        <authorList>
            <person name="Sorokin D.Y."/>
            <person name="Elcheninov A.G."/>
            <person name="Khizhniak T.V."/>
            <person name="Kolganova T.V."/>
            <person name="Kublanov I.V."/>
        </authorList>
    </citation>
    <scope>NUCLEOTIDE SEQUENCE</scope>
    <source>
        <strain evidence="9">AArc-xg1-1</strain>
    </source>
</reference>
<feature type="region of interest" description="Disordered" evidence="6">
    <location>
        <begin position="72"/>
        <end position="93"/>
    </location>
</feature>
<dbReference type="GO" id="GO:0000160">
    <property type="term" value="P:phosphorelay signal transduction system"/>
    <property type="evidence" value="ECO:0007669"/>
    <property type="project" value="InterPro"/>
</dbReference>